<dbReference type="InterPro" id="IPR025330">
    <property type="entry name" value="DUF4236"/>
</dbReference>
<proteinExistence type="predicted"/>
<feature type="domain" description="DUF4236" evidence="2">
    <location>
        <begin position="3"/>
        <end position="54"/>
    </location>
</feature>
<feature type="coiled-coil region" evidence="1">
    <location>
        <begin position="64"/>
        <end position="98"/>
    </location>
</feature>
<organism evidence="3 4">
    <name type="scientific">Kroppenstedtia eburnea</name>
    <dbReference type="NCBI Taxonomy" id="714067"/>
    <lineage>
        <taxon>Bacteria</taxon>
        <taxon>Bacillati</taxon>
        <taxon>Bacillota</taxon>
        <taxon>Bacilli</taxon>
        <taxon>Bacillales</taxon>
        <taxon>Thermoactinomycetaceae</taxon>
        <taxon>Kroppenstedtia</taxon>
    </lineage>
</organism>
<dbReference type="EMBL" id="FTOD01000004">
    <property type="protein sequence ID" value="SIS71602.1"/>
    <property type="molecule type" value="Genomic_DNA"/>
</dbReference>
<dbReference type="AlphaFoldDB" id="A0A1N7LCJ4"/>
<dbReference type="Pfam" id="PF14020">
    <property type="entry name" value="DUF4236"/>
    <property type="match status" value="1"/>
</dbReference>
<dbReference type="OrthoDB" id="983149at2"/>
<protein>
    <recommendedName>
        <fullName evidence="2">DUF4236 domain-containing protein</fullName>
    </recommendedName>
</protein>
<evidence type="ECO:0000313" key="4">
    <source>
        <dbReference type="Proteomes" id="UP000186795"/>
    </source>
</evidence>
<keyword evidence="1" id="KW-0175">Coiled coil</keyword>
<keyword evidence="4" id="KW-1185">Reference proteome</keyword>
<evidence type="ECO:0000313" key="3">
    <source>
        <dbReference type="EMBL" id="SIS71602.1"/>
    </source>
</evidence>
<accession>A0A1N7LCJ4</accession>
<evidence type="ECO:0000256" key="1">
    <source>
        <dbReference type="SAM" id="Coils"/>
    </source>
</evidence>
<evidence type="ECO:0000259" key="2">
    <source>
        <dbReference type="Pfam" id="PF14020"/>
    </source>
</evidence>
<dbReference type="Proteomes" id="UP000186795">
    <property type="component" value="Unassembled WGS sequence"/>
</dbReference>
<sequence length="361" mass="40917">MGFGFRKSFSLGRGVRLNISKKGLSVSGGTSGLRPGIDGSGSGTRAAIPGAGLYDEPRLSFRRARSSRQQQAEIRRQINEKQAEKERNRLEVKEFENRIKLLKTVHMECTEPIDWQAEAVKLPPFEPGLPGPNERGAAIDLDNYKPSSWDRLFRKEENKRKILERKVVEARHRDQQDLREWQARTELAKGVLAGDLQAYTEVMRMEAPFDDIIDLGSSLTLEMDTDRVEVAFQARPEEVIPDTEKRLTAKGNVSTNQMTQTVRNHIYQDYVCSCVLRIARELFALLPVGQVLIHVEEGFLDPATGQESRETILSVRITRSELAQVHFESVDCCDCITSFPHQMNFLETRGFQPVGRLGFIE</sequence>
<gene>
    <name evidence="3" type="ORF">SAMN05421790_10494</name>
</gene>
<dbReference type="RefSeq" id="WP_009711722.1">
    <property type="nucleotide sequence ID" value="NZ_CP048103.1"/>
</dbReference>
<name>A0A1N7LCJ4_9BACL</name>
<reference evidence="4" key="1">
    <citation type="submission" date="2017-01" db="EMBL/GenBank/DDBJ databases">
        <authorList>
            <person name="Varghese N."/>
            <person name="Submissions S."/>
        </authorList>
    </citation>
    <scope>NUCLEOTIDE SEQUENCE [LARGE SCALE GENOMIC DNA]</scope>
    <source>
        <strain evidence="4">DSM 45196</strain>
    </source>
</reference>